<evidence type="ECO:0000256" key="4">
    <source>
        <dbReference type="SAM" id="Phobius"/>
    </source>
</evidence>
<dbReference type="InterPro" id="IPR032098">
    <property type="entry name" value="Acyltransf_C"/>
</dbReference>
<dbReference type="Pfam" id="PF16076">
    <property type="entry name" value="Acyltransf_C"/>
    <property type="match status" value="1"/>
</dbReference>
<gene>
    <name evidence="7" type="primary">LOC106810604</name>
</gene>
<dbReference type="SMART" id="SM00563">
    <property type="entry name" value="PlsC"/>
    <property type="match status" value="1"/>
</dbReference>
<dbReference type="Proteomes" id="UP000695022">
    <property type="component" value="Unplaced"/>
</dbReference>
<comment type="similarity">
    <text evidence="1">Belongs to the 1-acyl-sn-glycerol-3-phosphate acyltransferase family.</text>
</comment>
<dbReference type="Pfam" id="PF01553">
    <property type="entry name" value="Acyltransferase"/>
    <property type="match status" value="1"/>
</dbReference>
<feature type="transmembrane region" description="Helical" evidence="4">
    <location>
        <begin position="12"/>
        <end position="38"/>
    </location>
</feature>
<evidence type="ECO:0000259" key="5">
    <source>
        <dbReference type="SMART" id="SM00563"/>
    </source>
</evidence>
<organism evidence="6 7">
    <name type="scientific">Priapulus caudatus</name>
    <name type="common">Priapulid worm</name>
    <dbReference type="NCBI Taxonomy" id="37621"/>
    <lineage>
        <taxon>Eukaryota</taxon>
        <taxon>Metazoa</taxon>
        <taxon>Ecdysozoa</taxon>
        <taxon>Scalidophora</taxon>
        <taxon>Priapulida</taxon>
        <taxon>Priapulimorpha</taxon>
        <taxon>Priapulimorphida</taxon>
        <taxon>Priapulidae</taxon>
        <taxon>Priapulus</taxon>
    </lineage>
</organism>
<keyword evidence="6" id="KW-1185">Reference proteome</keyword>
<dbReference type="GeneID" id="106810604"/>
<keyword evidence="4" id="KW-1133">Transmembrane helix</keyword>
<dbReference type="RefSeq" id="XP_014669496.1">
    <property type="nucleotide sequence ID" value="XM_014814010.1"/>
</dbReference>
<dbReference type="SUPFAM" id="SSF69593">
    <property type="entry name" value="Glycerol-3-phosphate (1)-acyltransferase"/>
    <property type="match status" value="1"/>
</dbReference>
<keyword evidence="2" id="KW-0808">Transferase</keyword>
<accession>A0ABM1EBC5</accession>
<evidence type="ECO:0000256" key="3">
    <source>
        <dbReference type="ARBA" id="ARBA00023315"/>
    </source>
</evidence>
<feature type="transmembrane region" description="Helical" evidence="4">
    <location>
        <begin position="335"/>
        <end position="351"/>
    </location>
</feature>
<protein>
    <submittedName>
        <fullName evidence="7">Lysocardiolipin acyltransferase 1-like</fullName>
    </submittedName>
</protein>
<feature type="transmembrane region" description="Helical" evidence="4">
    <location>
        <begin position="50"/>
        <end position="68"/>
    </location>
</feature>
<evidence type="ECO:0000313" key="6">
    <source>
        <dbReference type="Proteomes" id="UP000695022"/>
    </source>
</evidence>
<keyword evidence="4" id="KW-0472">Membrane</keyword>
<evidence type="ECO:0000256" key="1">
    <source>
        <dbReference type="ARBA" id="ARBA00008655"/>
    </source>
</evidence>
<name>A0ABM1EBC5_PRICU</name>
<sequence length="370" mass="43518">MVLRKSPICGFVFVLLLFLSSFLGTLFIISPLLPLMIFKPKWWRFVIDEVMGSWITYAVSLMEVLAGIKIRISGDMFGQGESNLIIMNHHTRLDWMFLWMCLIRRSEVKQEKIILKSVLKLIPGAGWAMQTACYIFIERKWEYDNRTFTKLLDYFREAKVTKPQILLFPEGTDFTAKNKARSDEFACQNGLPLYEFVLHPRTTGFVFLASKMREGGMLSAVYDICIGYPQTRPQNEMDILYGKFPEDIHFHIKRHPVITLPIGDKGLQEWCELRWRDKEAMLKRFYAERHFTETAAASSGRDRDVRLLLRFCFVLWTSLVVVWLAFLLYSSVARWYALTHCVLFYAVYWWNGGMEHLEISIFNWWKSVCQ</sequence>
<dbReference type="PANTHER" id="PTHR10983">
    <property type="entry name" value="1-ACYLGLYCEROL-3-PHOSPHATE ACYLTRANSFERASE-RELATED"/>
    <property type="match status" value="1"/>
</dbReference>
<proteinExistence type="inferred from homology"/>
<evidence type="ECO:0000256" key="2">
    <source>
        <dbReference type="ARBA" id="ARBA00022679"/>
    </source>
</evidence>
<evidence type="ECO:0000313" key="7">
    <source>
        <dbReference type="RefSeq" id="XP_014669496.1"/>
    </source>
</evidence>
<feature type="domain" description="Phospholipid/glycerol acyltransferase" evidence="5">
    <location>
        <begin position="83"/>
        <end position="198"/>
    </location>
</feature>
<feature type="transmembrane region" description="Helical" evidence="4">
    <location>
        <begin position="307"/>
        <end position="329"/>
    </location>
</feature>
<keyword evidence="3" id="KW-0012">Acyltransferase</keyword>
<reference evidence="7" key="1">
    <citation type="submission" date="2025-08" db="UniProtKB">
        <authorList>
            <consortium name="RefSeq"/>
        </authorList>
    </citation>
    <scope>IDENTIFICATION</scope>
</reference>
<dbReference type="InterPro" id="IPR002123">
    <property type="entry name" value="Plipid/glycerol_acylTrfase"/>
</dbReference>
<dbReference type="PANTHER" id="PTHR10983:SF16">
    <property type="entry name" value="LYSOCARDIOLIPIN ACYLTRANSFERASE 1"/>
    <property type="match status" value="1"/>
</dbReference>
<dbReference type="CDD" id="cd07990">
    <property type="entry name" value="LPLAT_LCLAT1-like"/>
    <property type="match status" value="1"/>
</dbReference>
<keyword evidence="4" id="KW-0812">Transmembrane</keyword>